<organism evidence="3 4">
    <name type="scientific">Halorubrum distributum</name>
    <dbReference type="NCBI Taxonomy" id="29283"/>
    <lineage>
        <taxon>Archaea</taxon>
        <taxon>Methanobacteriati</taxon>
        <taxon>Methanobacteriota</taxon>
        <taxon>Stenosarchaea group</taxon>
        <taxon>Halobacteria</taxon>
        <taxon>Halobacteriales</taxon>
        <taxon>Haloferacaceae</taxon>
        <taxon>Halorubrum</taxon>
        <taxon>Halorubrum distributum group</taxon>
    </lineage>
</organism>
<dbReference type="Pfam" id="PF04471">
    <property type="entry name" value="Mrr_cat"/>
    <property type="match status" value="1"/>
</dbReference>
<dbReference type="GO" id="GO:0015666">
    <property type="term" value="F:restriction endodeoxyribonuclease activity"/>
    <property type="evidence" value="ECO:0007669"/>
    <property type="project" value="TreeGrafter"/>
</dbReference>
<keyword evidence="3" id="KW-0378">Hydrolase</keyword>
<protein>
    <submittedName>
        <fullName evidence="3">Restriction endonuclease</fullName>
    </submittedName>
</protein>
<keyword evidence="1" id="KW-0472">Membrane</keyword>
<evidence type="ECO:0000313" key="4">
    <source>
        <dbReference type="Proteomes" id="UP000460194"/>
    </source>
</evidence>
<evidence type="ECO:0000259" key="2">
    <source>
        <dbReference type="Pfam" id="PF04471"/>
    </source>
</evidence>
<keyword evidence="3" id="KW-0255">Endonuclease</keyword>
<feature type="transmembrane region" description="Helical" evidence="1">
    <location>
        <begin position="150"/>
        <end position="177"/>
    </location>
</feature>
<dbReference type="SUPFAM" id="SSF52980">
    <property type="entry name" value="Restriction endonuclease-like"/>
    <property type="match status" value="1"/>
</dbReference>
<keyword evidence="3" id="KW-0540">Nuclease</keyword>
<dbReference type="Proteomes" id="UP000460194">
    <property type="component" value="Unassembled WGS sequence"/>
</dbReference>
<dbReference type="AlphaFoldDB" id="A0A6B1INS0"/>
<feature type="domain" description="Restriction endonuclease type IV Mrr" evidence="2">
    <location>
        <begin position="8"/>
        <end position="118"/>
    </location>
</feature>
<gene>
    <name evidence="3" type="ORF">GLW36_08805</name>
</gene>
<comment type="caution">
    <text evidence="3">The sequence shown here is derived from an EMBL/GenBank/DDBJ whole genome shotgun (WGS) entry which is preliminary data.</text>
</comment>
<proteinExistence type="predicted"/>
<dbReference type="EMBL" id="WMEO01000012">
    <property type="protein sequence ID" value="MYL16745.1"/>
    <property type="molecule type" value="Genomic_DNA"/>
</dbReference>
<evidence type="ECO:0000313" key="3">
    <source>
        <dbReference type="EMBL" id="MYL16745.1"/>
    </source>
</evidence>
<dbReference type="GO" id="GO:0009307">
    <property type="term" value="P:DNA restriction-modification system"/>
    <property type="evidence" value="ECO:0007669"/>
    <property type="project" value="InterPro"/>
</dbReference>
<dbReference type="InterPro" id="IPR011856">
    <property type="entry name" value="tRNA_endonuc-like_dom_sf"/>
</dbReference>
<evidence type="ECO:0000256" key="1">
    <source>
        <dbReference type="SAM" id="Phobius"/>
    </source>
</evidence>
<keyword evidence="1" id="KW-1133">Transmembrane helix</keyword>
<dbReference type="InterPro" id="IPR007560">
    <property type="entry name" value="Restrct_endonuc_IV_Mrr"/>
</dbReference>
<dbReference type="PANTHER" id="PTHR30015">
    <property type="entry name" value="MRR RESTRICTION SYSTEM PROTEIN"/>
    <property type="match status" value="1"/>
</dbReference>
<dbReference type="PANTHER" id="PTHR30015:SF7">
    <property type="entry name" value="TYPE IV METHYL-DIRECTED RESTRICTION ENZYME ECOKMRR"/>
    <property type="match status" value="1"/>
</dbReference>
<dbReference type="Gene3D" id="3.40.1350.10">
    <property type="match status" value="1"/>
</dbReference>
<reference evidence="3 4" key="1">
    <citation type="submission" date="2019-11" db="EMBL/GenBank/DDBJ databases">
        <title>Genome sequences of 17 halophilic strains isolated from different environments.</title>
        <authorList>
            <person name="Furrow R.E."/>
        </authorList>
    </citation>
    <scope>NUCLEOTIDE SEQUENCE [LARGE SCALE GENOMIC DNA]</scope>
    <source>
        <strain evidence="3 4">22517_05_Cabo</strain>
    </source>
</reference>
<sequence>MSDTQWTNKFDPYDFEEFVAGLWEANGYTTHVRKGSGDRGIDIEATRGDNKELIQVKLYSPGNKIGSSDVREYATLYQQVPEADDVIIVTSSSFTSEAQRLADDLGVLLVDGQMLGSMFSQSDLDSYDVSVKRRSTVDSGTEIGPVGSKILGAILSIIVIGGLLLIAAFLVGFLLAVF</sequence>
<dbReference type="RefSeq" id="WP_159369031.1">
    <property type="nucleotide sequence ID" value="NZ_WMEO01000012.1"/>
</dbReference>
<dbReference type="InterPro" id="IPR052906">
    <property type="entry name" value="Type_IV_Methyl-Rstrct_Enzyme"/>
</dbReference>
<accession>A0A6B1INS0</accession>
<keyword evidence="1" id="KW-0812">Transmembrane</keyword>
<name>A0A6B1INS0_9EURY</name>
<dbReference type="InterPro" id="IPR011335">
    <property type="entry name" value="Restrct_endonuc-II-like"/>
</dbReference>
<dbReference type="GO" id="GO:0003677">
    <property type="term" value="F:DNA binding"/>
    <property type="evidence" value="ECO:0007669"/>
    <property type="project" value="InterPro"/>
</dbReference>